<accession>A0A151JRI4</accession>
<comment type="similarity">
    <text evidence="2">Belongs to the NPC2 family.</text>
</comment>
<dbReference type="EMBL" id="KQ978607">
    <property type="protein sequence ID" value="KYN29904.1"/>
    <property type="molecule type" value="Genomic_DNA"/>
</dbReference>
<dbReference type="InterPro" id="IPR003172">
    <property type="entry name" value="ML_dom"/>
</dbReference>
<organism evidence="5 6">
    <name type="scientific">Trachymyrmex cornetzi</name>
    <dbReference type="NCBI Taxonomy" id="471704"/>
    <lineage>
        <taxon>Eukaryota</taxon>
        <taxon>Metazoa</taxon>
        <taxon>Ecdysozoa</taxon>
        <taxon>Arthropoda</taxon>
        <taxon>Hexapoda</taxon>
        <taxon>Insecta</taxon>
        <taxon>Pterygota</taxon>
        <taxon>Neoptera</taxon>
        <taxon>Endopterygota</taxon>
        <taxon>Hymenoptera</taxon>
        <taxon>Apocrita</taxon>
        <taxon>Aculeata</taxon>
        <taxon>Formicoidea</taxon>
        <taxon>Formicidae</taxon>
        <taxon>Myrmicinae</taxon>
        <taxon>Trachymyrmex</taxon>
    </lineage>
</organism>
<dbReference type="PANTHER" id="PTHR11306">
    <property type="entry name" value="NIEMANN PICK TYPE C2 PROTEIN NPC2-RELATED"/>
    <property type="match status" value="1"/>
</dbReference>
<dbReference type="GO" id="GO:0005576">
    <property type="term" value="C:extracellular region"/>
    <property type="evidence" value="ECO:0007669"/>
    <property type="project" value="UniProtKB-SubCell"/>
</dbReference>
<dbReference type="FunFam" id="2.60.40.770:FF:000001">
    <property type="entry name" value="NPC intracellular cholesterol transporter 2"/>
    <property type="match status" value="1"/>
</dbReference>
<evidence type="ECO:0000256" key="1">
    <source>
        <dbReference type="ARBA" id="ARBA00004613"/>
    </source>
</evidence>
<dbReference type="Gene3D" id="2.60.40.770">
    <property type="match status" value="1"/>
</dbReference>
<gene>
    <name evidence="5" type="ORF">ALC57_00650</name>
</gene>
<dbReference type="PANTHER" id="PTHR11306:SF68">
    <property type="entry name" value="NPC INTRACELLULAR CHOLESTEROL TRANSPORTER 2"/>
    <property type="match status" value="1"/>
</dbReference>
<sequence length="134" mass="15219">MNFKFISGSEAGKFNEVSISSCDVSDEKCSLPRDTDIKVFLKFTPNKDMSDITAHVFGVLLDVTIPLPLENSNMCEDPNSEVKCPLKKDQETEFKNTFNLDNKKVPPISADIIWEFRNEKDEKIICIKFPVKVV</sequence>
<dbReference type="Proteomes" id="UP000078492">
    <property type="component" value="Unassembled WGS sequence"/>
</dbReference>
<keyword evidence="3" id="KW-0964">Secreted</keyword>
<reference evidence="5 6" key="1">
    <citation type="submission" date="2015-09" db="EMBL/GenBank/DDBJ databases">
        <title>Trachymyrmex cornetzi WGS genome.</title>
        <authorList>
            <person name="Nygaard S."/>
            <person name="Hu H."/>
            <person name="Boomsma J."/>
            <person name="Zhang G."/>
        </authorList>
    </citation>
    <scope>NUCLEOTIDE SEQUENCE [LARGE SCALE GENOMIC DNA]</scope>
    <source>
        <strain evidence="5">Tcor2-1</strain>
        <tissue evidence="5">Whole body</tissue>
    </source>
</reference>
<evidence type="ECO:0000313" key="5">
    <source>
        <dbReference type="EMBL" id="KYN29904.1"/>
    </source>
</evidence>
<dbReference type="SUPFAM" id="SSF81296">
    <property type="entry name" value="E set domains"/>
    <property type="match status" value="1"/>
</dbReference>
<evidence type="ECO:0000313" key="6">
    <source>
        <dbReference type="Proteomes" id="UP000078492"/>
    </source>
</evidence>
<dbReference type="GO" id="GO:0032934">
    <property type="term" value="F:sterol binding"/>
    <property type="evidence" value="ECO:0007669"/>
    <property type="project" value="InterPro"/>
</dbReference>
<dbReference type="InterPro" id="IPR039670">
    <property type="entry name" value="NPC2-like"/>
</dbReference>
<dbReference type="Pfam" id="PF02221">
    <property type="entry name" value="E1_DerP2_DerF2"/>
    <property type="match status" value="1"/>
</dbReference>
<dbReference type="AlphaFoldDB" id="A0A151JRI4"/>
<dbReference type="STRING" id="471704.A0A151JRI4"/>
<keyword evidence="6" id="KW-1185">Reference proteome</keyword>
<feature type="domain" description="MD-2-related lipid-recognition" evidence="4">
    <location>
        <begin position="5"/>
        <end position="131"/>
    </location>
</feature>
<dbReference type="SMART" id="SM00737">
    <property type="entry name" value="ML"/>
    <property type="match status" value="1"/>
</dbReference>
<dbReference type="GO" id="GO:0015918">
    <property type="term" value="P:sterol transport"/>
    <property type="evidence" value="ECO:0007669"/>
    <property type="project" value="InterPro"/>
</dbReference>
<comment type="subcellular location">
    <subcellularLocation>
        <location evidence="1">Secreted</location>
    </subcellularLocation>
</comment>
<proteinExistence type="inferred from homology"/>
<evidence type="ECO:0000259" key="4">
    <source>
        <dbReference type="SMART" id="SM00737"/>
    </source>
</evidence>
<protein>
    <submittedName>
        <fullName evidence="5">Protein NPC2 like protein</fullName>
    </submittedName>
</protein>
<name>A0A151JRI4_9HYME</name>
<evidence type="ECO:0000256" key="2">
    <source>
        <dbReference type="ARBA" id="ARBA00006370"/>
    </source>
</evidence>
<dbReference type="InterPro" id="IPR014756">
    <property type="entry name" value="Ig_E-set"/>
</dbReference>
<evidence type="ECO:0000256" key="3">
    <source>
        <dbReference type="ARBA" id="ARBA00022525"/>
    </source>
</evidence>